<dbReference type="EMBL" id="JAKOGI010000298">
    <property type="protein sequence ID" value="KAJ8437478.1"/>
    <property type="molecule type" value="Genomic_DNA"/>
</dbReference>
<evidence type="ECO:0000313" key="3">
    <source>
        <dbReference type="Proteomes" id="UP001153076"/>
    </source>
</evidence>
<evidence type="ECO:0000313" key="2">
    <source>
        <dbReference type="EMBL" id="KAJ8437478.1"/>
    </source>
</evidence>
<keyword evidence="1" id="KW-0472">Membrane</keyword>
<dbReference type="Proteomes" id="UP001153076">
    <property type="component" value="Unassembled WGS sequence"/>
</dbReference>
<dbReference type="OrthoDB" id="10524173at2759"/>
<reference evidence="2" key="1">
    <citation type="submission" date="2022-04" db="EMBL/GenBank/DDBJ databases">
        <title>Carnegiea gigantea Genome sequencing and assembly v2.</title>
        <authorList>
            <person name="Copetti D."/>
            <person name="Sanderson M.J."/>
            <person name="Burquez A."/>
            <person name="Wojciechowski M.F."/>
        </authorList>
    </citation>
    <scope>NUCLEOTIDE SEQUENCE</scope>
    <source>
        <strain evidence="2">SGP5-SGP5p</strain>
        <tissue evidence="2">Aerial part</tissue>
    </source>
</reference>
<protein>
    <submittedName>
        <fullName evidence="2">Uncharacterized protein</fullName>
    </submittedName>
</protein>
<dbReference type="PROSITE" id="PS51257">
    <property type="entry name" value="PROKAR_LIPOPROTEIN"/>
    <property type="match status" value="1"/>
</dbReference>
<keyword evidence="3" id="KW-1185">Reference proteome</keyword>
<comment type="caution">
    <text evidence="2">The sequence shown here is derived from an EMBL/GenBank/DDBJ whole genome shotgun (WGS) entry which is preliminary data.</text>
</comment>
<keyword evidence="1" id="KW-0812">Transmembrane</keyword>
<sequence length="299" mass="33021">MEEAEGKERRLWQMKGLPLGALFFFGGACLAGNRGMRKKKKKKKKKKRLGGKQCMCVACASLNEGVVVDEGTDRSNMGMEGVHPIGIANKTQCVEDMMDDLGVRSEKDNNRENKKKKARDETRHFCKAFIKNQVTNGCIGRDCDCHRRLAYVMTHHKMVDIAMAYDGTVRKAYGDQLIQFSYAIEKEKSFAHDSSDGPFSENIDAFDPIGGHPISALTACALSKAAYSALDQPISILETSPLLTFKMLCPVHSTLSLAVFVHEADLGLADAFINGDLTVVDKNDGLLNLFGVNHNLFRP</sequence>
<evidence type="ECO:0000256" key="1">
    <source>
        <dbReference type="SAM" id="Phobius"/>
    </source>
</evidence>
<keyword evidence="1" id="KW-1133">Transmembrane helix</keyword>
<proteinExistence type="predicted"/>
<organism evidence="2 3">
    <name type="scientific">Carnegiea gigantea</name>
    <dbReference type="NCBI Taxonomy" id="171969"/>
    <lineage>
        <taxon>Eukaryota</taxon>
        <taxon>Viridiplantae</taxon>
        <taxon>Streptophyta</taxon>
        <taxon>Embryophyta</taxon>
        <taxon>Tracheophyta</taxon>
        <taxon>Spermatophyta</taxon>
        <taxon>Magnoliopsida</taxon>
        <taxon>eudicotyledons</taxon>
        <taxon>Gunneridae</taxon>
        <taxon>Pentapetalae</taxon>
        <taxon>Caryophyllales</taxon>
        <taxon>Cactineae</taxon>
        <taxon>Cactaceae</taxon>
        <taxon>Cactoideae</taxon>
        <taxon>Echinocereeae</taxon>
        <taxon>Carnegiea</taxon>
    </lineage>
</organism>
<accession>A0A9Q1K6W7</accession>
<dbReference type="AlphaFoldDB" id="A0A9Q1K6W7"/>
<name>A0A9Q1K6W7_9CARY</name>
<gene>
    <name evidence="2" type="ORF">Cgig2_002979</name>
</gene>
<feature type="transmembrane region" description="Helical" evidence="1">
    <location>
        <begin position="17"/>
        <end position="36"/>
    </location>
</feature>